<proteinExistence type="predicted"/>
<feature type="domain" description="NAD-glutamate dehydrogenase ACT3" evidence="4">
    <location>
        <begin position="63"/>
        <end position="139"/>
    </location>
</feature>
<evidence type="ECO:0000256" key="1">
    <source>
        <dbReference type="ARBA" id="ARBA00023002"/>
    </source>
</evidence>
<dbReference type="SUPFAM" id="SSF53223">
    <property type="entry name" value="Aminoacid dehydrogenase-like, N-terminal domain"/>
    <property type="match status" value="1"/>
</dbReference>
<dbReference type="GO" id="GO:0006538">
    <property type="term" value="P:L-glutamate catabolic process"/>
    <property type="evidence" value="ECO:0007669"/>
    <property type="project" value="InterPro"/>
</dbReference>
<dbReference type="Pfam" id="PF21074">
    <property type="entry name" value="GDH_C"/>
    <property type="match status" value="1"/>
</dbReference>
<protein>
    <submittedName>
        <fullName evidence="5">NAD-glutamate dehydrogenase</fullName>
        <ecNumber evidence="5">1.4.1.2</ecNumber>
    </submittedName>
</protein>
<dbReference type="Pfam" id="PF21078">
    <property type="entry name" value="GDH_HM3"/>
    <property type="match status" value="1"/>
</dbReference>
<dbReference type="EMBL" id="LS483412">
    <property type="protein sequence ID" value="SQG89102.1"/>
    <property type="molecule type" value="Genomic_DNA"/>
</dbReference>
<dbReference type="InterPro" id="IPR046346">
    <property type="entry name" value="Aminoacid_DH-like_N_sf"/>
</dbReference>
<dbReference type="Pfam" id="PF05088">
    <property type="entry name" value="Bac_GDH_CD"/>
    <property type="match status" value="1"/>
</dbReference>
<evidence type="ECO:0000259" key="3">
    <source>
        <dbReference type="Pfam" id="PF21074"/>
    </source>
</evidence>
<dbReference type="InterPro" id="IPR048381">
    <property type="entry name" value="GDH_C"/>
</dbReference>
<dbReference type="Pfam" id="PF21077">
    <property type="entry name" value="GDH_ACT3"/>
    <property type="match status" value="1"/>
</dbReference>
<accession>A0AAX2IRZ9</accession>
<evidence type="ECO:0000259" key="4">
    <source>
        <dbReference type="Pfam" id="PF21077"/>
    </source>
</evidence>
<dbReference type="Pfam" id="PF21079">
    <property type="entry name" value="GDH_HM2"/>
    <property type="match status" value="1"/>
</dbReference>
<dbReference type="EC" id="1.4.1.2" evidence="5"/>
<dbReference type="Gene3D" id="3.40.50.720">
    <property type="entry name" value="NAD(P)-binding Rossmann-like Domain"/>
    <property type="match status" value="1"/>
</dbReference>
<keyword evidence="1 5" id="KW-0560">Oxidoreductase</keyword>
<name>A0AAX2IRZ9_LEGPN</name>
<dbReference type="PANTHER" id="PTHR43403">
    <property type="entry name" value="NAD-SPECIFIC GLUTAMATE DEHYDROGENASE"/>
    <property type="match status" value="1"/>
</dbReference>
<dbReference type="SUPFAM" id="SSF51735">
    <property type="entry name" value="NAD(P)-binding Rossmann-fold domains"/>
    <property type="match status" value="1"/>
</dbReference>
<dbReference type="InterPro" id="IPR007780">
    <property type="entry name" value="NAD_Glu_DH_bac"/>
</dbReference>
<dbReference type="AlphaFoldDB" id="A0AAX2IRZ9"/>
<organism evidence="5 6">
    <name type="scientific">Legionella pneumophila subsp. pascullei</name>
    <dbReference type="NCBI Taxonomy" id="91890"/>
    <lineage>
        <taxon>Bacteria</taxon>
        <taxon>Pseudomonadati</taxon>
        <taxon>Pseudomonadota</taxon>
        <taxon>Gammaproteobacteria</taxon>
        <taxon>Legionellales</taxon>
        <taxon>Legionellaceae</taxon>
        <taxon>Legionella</taxon>
    </lineage>
</organism>
<reference evidence="5 6" key="1">
    <citation type="submission" date="2018-06" db="EMBL/GenBank/DDBJ databases">
        <authorList>
            <consortium name="Pathogen Informatics"/>
            <person name="Doyle S."/>
        </authorList>
    </citation>
    <scope>NUCLEOTIDE SEQUENCE [LARGE SCALE GENOMIC DNA]</scope>
    <source>
        <strain evidence="5 6">NCTC12272</strain>
    </source>
</reference>
<dbReference type="GO" id="GO:0004069">
    <property type="term" value="F:L-aspartate:2-oxoglutarate aminotransferase activity"/>
    <property type="evidence" value="ECO:0007669"/>
    <property type="project" value="InterPro"/>
</dbReference>
<feature type="domain" description="NAD-glutamate dehydrogenase catalytic" evidence="2">
    <location>
        <begin position="237"/>
        <end position="732"/>
    </location>
</feature>
<dbReference type="InterPro" id="IPR028971">
    <property type="entry name" value="NAD-GDH_cat"/>
</dbReference>
<gene>
    <name evidence="5" type="primary">gdhB_1</name>
    <name evidence="5" type="ORF">NCTC12272_00268</name>
</gene>
<dbReference type="Proteomes" id="UP000249566">
    <property type="component" value="Chromosome 1"/>
</dbReference>
<evidence type="ECO:0000313" key="6">
    <source>
        <dbReference type="Proteomes" id="UP000249566"/>
    </source>
</evidence>
<dbReference type="InterPro" id="IPR036291">
    <property type="entry name" value="NAD(P)-bd_dom_sf"/>
</dbReference>
<dbReference type="GO" id="GO:0004352">
    <property type="term" value="F:glutamate dehydrogenase (NAD+) activity"/>
    <property type="evidence" value="ECO:0007669"/>
    <property type="project" value="UniProtKB-EC"/>
</dbReference>
<dbReference type="InterPro" id="IPR049058">
    <property type="entry name" value="NAD_Glu_DH_HM2"/>
</dbReference>
<sequence length="1120" mass="127752">MMTNSWKDKLQKQLTQQYGSQKGKQLIDKYTETLSMSYCEQHSPEEAVQDILQIEKLSQDNPLVIDFYETTHSQYPLHIKLYRYETPIPLSDILPMLENMGLRTYTERPYKIKTREGQLFWISDFNVTYSQTESLNITQVKDIFAEALININLGLCENDGFNKLVLCARLSWREITILRAYAKYLHQIGIRYSQSYIEKTIEMHAAIARDLIHFFYLKFGLKKKSSFQKEMSAFEQKIQTSIDEISSLDEDRIMRYFWALMKATLRTNYFQMNSEGQPKDYLSFKLKSSEIPDLPPGQPLYEIFVYSTRFEGIHLRSTKVARGGIRWSDRPEDFRTEILGLMKAQKVKNAVIVPSGAKGGFVLKKPLHSARREQIQQEVISCYKSFINGLLDLTDNLINDQIISPKNIVCYDDPDPYLVVAADKGTATFSDIANSIAKEHGFWLGDAFASGGSAGYDHKKMGITARGAWESVKRHFRELDINIQQQDFTVVGIGDMSGDVFGNGMLYSKHIRLLAAFDHRHIFLDPNPDPLKSYEERLRLFNLPTSSWEDYNTQLISKGGGVYKRSSKSIPISPQVKKALAIEANALTPNELIRALLKAPVDLLFNGGIGTYVKATTESHADVGDKTNEFCRINGAELHCKVVGEGGNLGFTQLGRVEFALKGGLINTDAIDNSAGVNCSDHEVNIKILLDKEIREKKLTEKKRNQLLSKMTAEVADLVLQDNYNQALILSISAAHSSHYSGLYQDYIKELERWVNLDRSVEFLPDEKKLLERKATGAGLTRPELAVLMAHTKIHIANELLKSNLPDDPYFTTFLETGFPPSLRKPYSKALPKHPLSREIIATQLSNKLVNNMGITFMYRMLMETGMSIADIACAYTVSACIFQTHVLQNLIDSFQDKISLSTQYELLHHIRQLLNLATRWFLHNNRLAGGIEENIKNYGKSVNKLEQLIPKLMGGVTKEYLEKLISQFVSIGIEKDMAQKIAITRALYTSLNIIEVASQNQFELSLTAETYFKVGSQFNLVWFRDQIASDSREGHWNTMARLSLRDELDNLQRRLTIAVLTTNTKERTSEKLIHSWLEQNYSIQKRWEKLLEMLLGGENIDYTIFFIALRELSSLIHVL</sequence>
<dbReference type="PANTHER" id="PTHR43403:SF1">
    <property type="entry name" value="NAD-SPECIFIC GLUTAMATE DEHYDROGENASE"/>
    <property type="match status" value="1"/>
</dbReference>
<evidence type="ECO:0000259" key="2">
    <source>
        <dbReference type="Pfam" id="PF05088"/>
    </source>
</evidence>
<evidence type="ECO:0000313" key="5">
    <source>
        <dbReference type="EMBL" id="SQG89102.1"/>
    </source>
</evidence>
<dbReference type="InterPro" id="IPR049056">
    <property type="entry name" value="NAD_Glu_DH_HM3"/>
</dbReference>
<dbReference type="InterPro" id="IPR049064">
    <property type="entry name" value="NAD_Glu_DH_ACT3"/>
</dbReference>
<feature type="domain" description="NAD-specific glutamate dehydrogenase C-terminal" evidence="3">
    <location>
        <begin position="777"/>
        <end position="1114"/>
    </location>
</feature>
<dbReference type="RefSeq" id="WP_027223358.1">
    <property type="nucleotide sequence ID" value="NZ_CAAAIJ010000003.1"/>
</dbReference>